<evidence type="ECO:0000313" key="2">
    <source>
        <dbReference type="Proteomes" id="UP000245626"/>
    </source>
</evidence>
<reference evidence="1 2" key="1">
    <citation type="journal article" date="2018" name="Mol. Biol. Evol.">
        <title>Broad Genomic Sampling Reveals a Smut Pathogenic Ancestry of the Fungal Clade Ustilaginomycotina.</title>
        <authorList>
            <person name="Kijpornyongpan T."/>
            <person name="Mondo S.J."/>
            <person name="Barry K."/>
            <person name="Sandor L."/>
            <person name="Lee J."/>
            <person name="Lipzen A."/>
            <person name="Pangilinan J."/>
            <person name="LaButti K."/>
            <person name="Hainaut M."/>
            <person name="Henrissat B."/>
            <person name="Grigoriev I.V."/>
            <person name="Spatafora J.W."/>
            <person name="Aime M.C."/>
        </authorList>
    </citation>
    <scope>NUCLEOTIDE SEQUENCE [LARGE SCALE GENOMIC DNA]</scope>
    <source>
        <strain evidence="1 2">SA 807</strain>
    </source>
</reference>
<sequence length="294" mass="32693">MISETAYNSECQLRDLSFGREPVEVPLLETSNLQRDSLLANFQEYTPVCVIHASYTLEIRERLSASHARRCNDSQQEDEGRSDDGDDVVRDSSCDSQDASTSQGCLCLAECGSLLHDRTDREPRSKKRRTSSPPFDEAMVTCLPGSACGCVEEYGNFYSWISTLNRSQEKKDDGEDDEKRSRRVAILNFEAIPPKHVLRECDSSCDCLKSSSNRAGLVAWSESHETKIYGGGRMPTSPGRRASDAEEDTALRRPLRGIRCANRVVGAGLGWTPTRGEAQLSEEDEGRDLGRRLS</sequence>
<protein>
    <submittedName>
        <fullName evidence="1">Uncharacterized protein</fullName>
    </submittedName>
</protein>
<dbReference type="Proteomes" id="UP000245626">
    <property type="component" value="Unassembled WGS sequence"/>
</dbReference>
<organism evidence="1 2">
    <name type="scientific">Violaceomyces palustris</name>
    <dbReference type="NCBI Taxonomy" id="1673888"/>
    <lineage>
        <taxon>Eukaryota</taxon>
        <taxon>Fungi</taxon>
        <taxon>Dikarya</taxon>
        <taxon>Basidiomycota</taxon>
        <taxon>Ustilaginomycotina</taxon>
        <taxon>Ustilaginomycetes</taxon>
        <taxon>Violaceomycetales</taxon>
        <taxon>Violaceomycetaceae</taxon>
        <taxon>Violaceomyces</taxon>
    </lineage>
</organism>
<dbReference type="EMBL" id="KZ820281">
    <property type="protein sequence ID" value="PWN48040.1"/>
    <property type="molecule type" value="Genomic_DNA"/>
</dbReference>
<evidence type="ECO:0000313" key="1">
    <source>
        <dbReference type="EMBL" id="PWN48040.1"/>
    </source>
</evidence>
<proteinExistence type="predicted"/>
<accession>A0ACD0NQD0</accession>
<name>A0ACD0NQD0_9BASI</name>
<keyword evidence="2" id="KW-1185">Reference proteome</keyword>
<gene>
    <name evidence="1" type="ORF">IE53DRAFT_215659</name>
</gene>